<feature type="domain" description="Tyr recombinase" evidence="2">
    <location>
        <begin position="1"/>
        <end position="106"/>
    </location>
</feature>
<dbReference type="CDD" id="cd00397">
    <property type="entry name" value="DNA_BRE_C"/>
    <property type="match status" value="1"/>
</dbReference>
<accession>A0A6B9L7V6</accession>
<evidence type="ECO:0000313" key="3">
    <source>
        <dbReference type="EMBL" id="QHB36523.1"/>
    </source>
</evidence>
<reference evidence="3" key="1">
    <citation type="submission" date="2019-12" db="EMBL/GenBank/DDBJ databases">
        <authorList>
            <person name="Hu G.-Z."/>
            <person name="Sun H.-R."/>
        </authorList>
    </citation>
    <scope>NUCLEOTIDE SEQUENCE</scope>
    <source>
        <strain evidence="3">YHP170504</strain>
    </source>
</reference>
<dbReference type="GO" id="GO:0003677">
    <property type="term" value="F:DNA binding"/>
    <property type="evidence" value="ECO:0007669"/>
    <property type="project" value="InterPro"/>
</dbReference>
<name>A0A6B9L7V6_GLAPU</name>
<sequence>MIPAHINKNHNYHEIPISNKLRPHIEKVIYEHKHRRSADDEQFFNLNKFSSYTLNRGQKMSIHQLQNMFVWISDKVGFKVSPHRFRHTIATQLIRGLKIFMQLSNY</sequence>
<dbReference type="Gene3D" id="1.10.443.10">
    <property type="entry name" value="Intergrase catalytic core"/>
    <property type="match status" value="1"/>
</dbReference>
<dbReference type="SUPFAM" id="SSF56349">
    <property type="entry name" value="DNA breaking-rejoining enzymes"/>
    <property type="match status" value="1"/>
</dbReference>
<dbReference type="GO" id="GO:0006310">
    <property type="term" value="P:DNA recombination"/>
    <property type="evidence" value="ECO:0007669"/>
    <property type="project" value="UniProtKB-KW"/>
</dbReference>
<dbReference type="AlphaFoldDB" id="A0A6B9L7V6"/>
<dbReference type="PROSITE" id="PS51898">
    <property type="entry name" value="TYR_RECOMBINASE"/>
    <property type="match status" value="1"/>
</dbReference>
<dbReference type="GO" id="GO:0015074">
    <property type="term" value="P:DNA integration"/>
    <property type="evidence" value="ECO:0007669"/>
    <property type="project" value="InterPro"/>
</dbReference>
<dbReference type="InterPro" id="IPR002104">
    <property type="entry name" value="Integrase_catalytic"/>
</dbReference>
<dbReference type="EMBL" id="MN844034">
    <property type="protein sequence ID" value="QHB36523.1"/>
    <property type="molecule type" value="Genomic_DNA"/>
</dbReference>
<dbReference type="InterPro" id="IPR011010">
    <property type="entry name" value="DNA_brk_join_enz"/>
</dbReference>
<evidence type="ECO:0000259" key="2">
    <source>
        <dbReference type="PROSITE" id="PS51898"/>
    </source>
</evidence>
<proteinExistence type="predicted"/>
<evidence type="ECO:0000256" key="1">
    <source>
        <dbReference type="ARBA" id="ARBA00023172"/>
    </source>
</evidence>
<dbReference type="Pfam" id="PF00589">
    <property type="entry name" value="Phage_integrase"/>
    <property type="match status" value="1"/>
</dbReference>
<dbReference type="InterPro" id="IPR013762">
    <property type="entry name" value="Integrase-like_cat_sf"/>
</dbReference>
<protein>
    <recommendedName>
        <fullName evidence="2">Tyr recombinase domain-containing protein</fullName>
    </recommendedName>
</protein>
<keyword evidence="1" id="KW-0233">DNA recombination</keyword>
<organism evidence="3">
    <name type="scientific">Glaesserella parasuis</name>
    <name type="common">Haemophilus parasuis</name>
    <dbReference type="NCBI Taxonomy" id="738"/>
    <lineage>
        <taxon>Bacteria</taxon>
        <taxon>Pseudomonadati</taxon>
        <taxon>Pseudomonadota</taxon>
        <taxon>Gammaproteobacteria</taxon>
        <taxon>Pasteurellales</taxon>
        <taxon>Pasteurellaceae</taxon>
        <taxon>Glaesserella</taxon>
    </lineage>
</organism>